<keyword evidence="1" id="KW-0812">Transmembrane</keyword>
<keyword evidence="1" id="KW-1133">Transmembrane helix</keyword>
<proteinExistence type="predicted"/>
<gene>
    <name evidence="2" type="primary">rseC</name>
    <name evidence="2" type="ORF">HH1059_12010</name>
</gene>
<dbReference type="PANTHER" id="PTHR35867">
    <property type="entry name" value="PROTEIN RSEC"/>
    <property type="match status" value="1"/>
</dbReference>
<dbReference type="Proteomes" id="UP000218890">
    <property type="component" value="Chromosome"/>
</dbReference>
<dbReference type="PANTHER" id="PTHR35867:SF1">
    <property type="entry name" value="PROTEIN RSEC"/>
    <property type="match status" value="1"/>
</dbReference>
<dbReference type="InterPro" id="IPR026268">
    <property type="entry name" value="RseC"/>
</dbReference>
<dbReference type="EMBL" id="AP017372">
    <property type="protein sequence ID" value="BAU57895.1"/>
    <property type="molecule type" value="Genomic_DNA"/>
</dbReference>
<dbReference type="InterPro" id="IPR007359">
    <property type="entry name" value="SigmaE_reg_RseC_MucC"/>
</dbReference>
<dbReference type="RefSeq" id="WP_096409239.1">
    <property type="nucleotide sequence ID" value="NZ_AP017372.2"/>
</dbReference>
<evidence type="ECO:0000313" key="2">
    <source>
        <dbReference type="EMBL" id="BAU57895.1"/>
    </source>
</evidence>
<name>A0A110B5A4_HALHR</name>
<dbReference type="OrthoDB" id="9795854at2"/>
<reference evidence="2" key="1">
    <citation type="submission" date="2016-02" db="EMBL/GenBank/DDBJ databases">
        <title>Halorhodospira halochloris DSM-1059 complete genome, version 2.</title>
        <authorList>
            <person name="Tsukatani Y."/>
        </authorList>
    </citation>
    <scope>NUCLEOTIDE SEQUENCE</scope>
    <source>
        <strain evidence="2">DSM 1059</strain>
    </source>
</reference>
<protein>
    <submittedName>
        <fullName evidence="2">Sigma factor RpoE regulatory protein RseC</fullName>
    </submittedName>
</protein>
<dbReference type="AlphaFoldDB" id="A0A110B5A4"/>
<dbReference type="Pfam" id="PF04246">
    <property type="entry name" value="RseC_MucC"/>
    <property type="match status" value="1"/>
</dbReference>
<evidence type="ECO:0000256" key="1">
    <source>
        <dbReference type="SAM" id="Phobius"/>
    </source>
</evidence>
<organism evidence="2 3">
    <name type="scientific">Halorhodospira halochloris</name>
    <name type="common">Ectothiorhodospira halochloris</name>
    <dbReference type="NCBI Taxonomy" id="1052"/>
    <lineage>
        <taxon>Bacteria</taxon>
        <taxon>Pseudomonadati</taxon>
        <taxon>Pseudomonadota</taxon>
        <taxon>Gammaproteobacteria</taxon>
        <taxon>Chromatiales</taxon>
        <taxon>Ectothiorhodospiraceae</taxon>
        <taxon>Halorhodospira</taxon>
    </lineage>
</organism>
<keyword evidence="3" id="KW-1185">Reference proteome</keyword>
<evidence type="ECO:0000313" key="3">
    <source>
        <dbReference type="Proteomes" id="UP000218890"/>
    </source>
</evidence>
<keyword evidence="1" id="KW-0472">Membrane</keyword>
<accession>A0A110B5A4</accession>
<feature type="transmembrane region" description="Helical" evidence="1">
    <location>
        <begin position="75"/>
        <end position="97"/>
    </location>
</feature>
<dbReference type="PIRSF" id="PIRSF004923">
    <property type="entry name" value="RseC"/>
    <property type="match status" value="1"/>
</dbReference>
<dbReference type="KEGG" id="hhk:HH1059_12010"/>
<sequence>MSECLQREAVVAEVHGGQARIEADRPAACGACSARMACGVSVLERTRGNPGLWVENTAGAEVGETVTLEIGSGDLLTGAMLVYLLPLAFMVAAALGADLAFGLPSWLTAISAGIGLIAGFAVARLLLNRCGKDANQVRLKRRNS</sequence>
<feature type="transmembrane region" description="Helical" evidence="1">
    <location>
        <begin position="103"/>
        <end position="127"/>
    </location>
</feature>